<accession>A0AAV0M524</accession>
<dbReference type="InterPro" id="IPR001810">
    <property type="entry name" value="F-box_dom"/>
</dbReference>
<dbReference type="InterPro" id="IPR036047">
    <property type="entry name" value="F-box-like_dom_sf"/>
</dbReference>
<dbReference type="PANTHER" id="PTHR31293">
    <property type="entry name" value="RNI-LIKE SUPERFAMILY PROTEIN"/>
    <property type="match status" value="1"/>
</dbReference>
<dbReference type="Pfam" id="PF00646">
    <property type="entry name" value="F-box"/>
    <property type="match status" value="1"/>
</dbReference>
<dbReference type="AlphaFoldDB" id="A0AAV0M524"/>
<dbReference type="SUPFAM" id="SSF81383">
    <property type="entry name" value="F-box domain"/>
    <property type="match status" value="1"/>
</dbReference>
<sequence length="134" mass="15509">DRLSCLPEPTVHHILPFLDTKSAVLTSVLSRFWRCVWKHAPVLDFNQCDFQRYSSFCRHESKVLSCCCPLNLRKLSFLDHELRSEGRGDFQTFFDKLAANILKQPMGKNQLASPNRTIKTKFLRFTVPSGFETT</sequence>
<organism evidence="2 3">
    <name type="scientific">Linum tenue</name>
    <dbReference type="NCBI Taxonomy" id="586396"/>
    <lineage>
        <taxon>Eukaryota</taxon>
        <taxon>Viridiplantae</taxon>
        <taxon>Streptophyta</taxon>
        <taxon>Embryophyta</taxon>
        <taxon>Tracheophyta</taxon>
        <taxon>Spermatophyta</taxon>
        <taxon>Magnoliopsida</taxon>
        <taxon>eudicotyledons</taxon>
        <taxon>Gunneridae</taxon>
        <taxon>Pentapetalae</taxon>
        <taxon>rosids</taxon>
        <taxon>fabids</taxon>
        <taxon>Malpighiales</taxon>
        <taxon>Linaceae</taxon>
        <taxon>Linum</taxon>
    </lineage>
</organism>
<keyword evidence="3" id="KW-1185">Reference proteome</keyword>
<gene>
    <name evidence="2" type="ORF">LITE_LOCUS26948</name>
</gene>
<evidence type="ECO:0000259" key="1">
    <source>
        <dbReference type="Pfam" id="PF00646"/>
    </source>
</evidence>
<comment type="caution">
    <text evidence="2">The sequence shown here is derived from an EMBL/GenBank/DDBJ whole genome shotgun (WGS) entry which is preliminary data.</text>
</comment>
<dbReference type="InterPro" id="IPR055294">
    <property type="entry name" value="FBL60-like"/>
</dbReference>
<proteinExistence type="predicted"/>
<name>A0AAV0M524_9ROSI</name>
<evidence type="ECO:0000313" key="3">
    <source>
        <dbReference type="Proteomes" id="UP001154282"/>
    </source>
</evidence>
<feature type="non-terminal residue" evidence="2">
    <location>
        <position position="1"/>
    </location>
</feature>
<dbReference type="EMBL" id="CAMGYJ010000007">
    <property type="protein sequence ID" value="CAI0441621.1"/>
    <property type="molecule type" value="Genomic_DNA"/>
</dbReference>
<dbReference type="Proteomes" id="UP001154282">
    <property type="component" value="Unassembled WGS sequence"/>
</dbReference>
<reference evidence="2" key="1">
    <citation type="submission" date="2022-08" db="EMBL/GenBank/DDBJ databases">
        <authorList>
            <person name="Gutierrez-Valencia J."/>
        </authorList>
    </citation>
    <scope>NUCLEOTIDE SEQUENCE</scope>
</reference>
<dbReference type="PANTHER" id="PTHR31293:SF12">
    <property type="entry name" value="RNI-LIKE SUPERFAMILY PROTEIN"/>
    <property type="match status" value="1"/>
</dbReference>
<feature type="domain" description="F-box" evidence="1">
    <location>
        <begin position="3"/>
        <end position="40"/>
    </location>
</feature>
<evidence type="ECO:0000313" key="2">
    <source>
        <dbReference type="EMBL" id="CAI0441621.1"/>
    </source>
</evidence>
<protein>
    <recommendedName>
        <fullName evidence="1">F-box domain-containing protein</fullName>
    </recommendedName>
</protein>